<keyword evidence="2" id="KW-0812">Transmembrane</keyword>
<evidence type="ECO:0000313" key="3">
    <source>
        <dbReference type="EMBL" id="QJD84307.1"/>
    </source>
</evidence>
<organism evidence="3 4">
    <name type="scientific">Cohnella herbarum</name>
    <dbReference type="NCBI Taxonomy" id="2728023"/>
    <lineage>
        <taxon>Bacteria</taxon>
        <taxon>Bacillati</taxon>
        <taxon>Bacillota</taxon>
        <taxon>Bacilli</taxon>
        <taxon>Bacillales</taxon>
        <taxon>Paenibacillaceae</taxon>
        <taxon>Cohnella</taxon>
    </lineage>
</organism>
<dbReference type="AlphaFoldDB" id="A0A7Z2ZMP5"/>
<name>A0A7Z2ZMP5_9BACL</name>
<feature type="transmembrane region" description="Helical" evidence="2">
    <location>
        <begin position="76"/>
        <end position="93"/>
    </location>
</feature>
<feature type="transmembrane region" description="Helical" evidence="2">
    <location>
        <begin position="170"/>
        <end position="189"/>
    </location>
</feature>
<sequence>MKESEDWSQNMNEVPLPPSPDAERVQQQEQWAGYGPNGYPVSSQQRKGKKSKWVAGLLAFLVPGIGHMYLGLMVKGIVLMLLVALDITAIVFASMEIDNVLSIVLLSLLMPIIYFYNLFDAIQSTDAVNERNDSMGTLGGFGGGWAGSGFVPSAPQMSSSSPQPPTEGRGLPPIGVVLLAGAGVVFLLMSGTDWTHRLFNSAGSMFGAVVLIAAGVALWFWESRGHQRKGN</sequence>
<feature type="transmembrane region" description="Helical" evidence="2">
    <location>
        <begin position="201"/>
        <end position="221"/>
    </location>
</feature>
<dbReference type="Proteomes" id="UP000502248">
    <property type="component" value="Chromosome"/>
</dbReference>
<dbReference type="RefSeq" id="WP_169280591.1">
    <property type="nucleotide sequence ID" value="NZ_CP051680.1"/>
</dbReference>
<dbReference type="KEGG" id="cheb:HH215_14765"/>
<feature type="transmembrane region" description="Helical" evidence="2">
    <location>
        <begin position="100"/>
        <end position="119"/>
    </location>
</feature>
<proteinExistence type="predicted"/>
<keyword evidence="2" id="KW-0472">Membrane</keyword>
<keyword evidence="4" id="KW-1185">Reference proteome</keyword>
<reference evidence="3 4" key="1">
    <citation type="submission" date="2020-04" db="EMBL/GenBank/DDBJ databases">
        <title>Genome sequencing of novel species.</title>
        <authorList>
            <person name="Heo J."/>
            <person name="Kim S.-J."/>
            <person name="Kim J.-S."/>
            <person name="Hong S.-B."/>
            <person name="Kwon S.-W."/>
        </authorList>
    </citation>
    <scope>NUCLEOTIDE SEQUENCE [LARGE SCALE GENOMIC DNA]</scope>
    <source>
        <strain evidence="3 4">MFER-1</strain>
    </source>
</reference>
<feature type="transmembrane region" description="Helical" evidence="2">
    <location>
        <begin position="53"/>
        <end position="70"/>
    </location>
</feature>
<accession>A0A7Z2ZMP5</accession>
<gene>
    <name evidence="3" type="ORF">HH215_14765</name>
</gene>
<evidence type="ECO:0000256" key="1">
    <source>
        <dbReference type="SAM" id="MobiDB-lite"/>
    </source>
</evidence>
<evidence type="ECO:0008006" key="5">
    <source>
        <dbReference type="Google" id="ProtNLM"/>
    </source>
</evidence>
<dbReference type="EMBL" id="CP051680">
    <property type="protein sequence ID" value="QJD84307.1"/>
    <property type="molecule type" value="Genomic_DNA"/>
</dbReference>
<protein>
    <recommendedName>
        <fullName evidence="5">TM2 domain-containing protein</fullName>
    </recommendedName>
</protein>
<keyword evidence="2" id="KW-1133">Transmembrane helix</keyword>
<evidence type="ECO:0000256" key="2">
    <source>
        <dbReference type="SAM" id="Phobius"/>
    </source>
</evidence>
<evidence type="ECO:0000313" key="4">
    <source>
        <dbReference type="Proteomes" id="UP000502248"/>
    </source>
</evidence>
<feature type="region of interest" description="Disordered" evidence="1">
    <location>
        <begin position="1"/>
        <end position="27"/>
    </location>
</feature>